<proteinExistence type="predicted"/>
<gene>
    <name evidence="1" type="ORF">A33Q_3722</name>
</gene>
<organism evidence="1 2">
    <name type="scientific">Indibacter alkaliphilus (strain CCUG 57479 / KCTC 22604 / LW1)</name>
    <dbReference type="NCBI Taxonomy" id="1189612"/>
    <lineage>
        <taxon>Bacteria</taxon>
        <taxon>Pseudomonadati</taxon>
        <taxon>Bacteroidota</taxon>
        <taxon>Cytophagia</taxon>
        <taxon>Cytophagales</taxon>
        <taxon>Cyclobacteriaceae</taxon>
    </lineage>
</organism>
<dbReference type="Proteomes" id="UP000006073">
    <property type="component" value="Unassembled WGS sequence"/>
</dbReference>
<evidence type="ECO:0000313" key="2">
    <source>
        <dbReference type="Proteomes" id="UP000006073"/>
    </source>
</evidence>
<keyword evidence="2" id="KW-1185">Reference proteome</keyword>
<protein>
    <submittedName>
        <fullName evidence="1">Uncharacterized protein</fullName>
    </submittedName>
</protein>
<reference evidence="1 2" key="1">
    <citation type="journal article" date="2013" name="Genome Announc.">
        <title>Draft Genome Sequence of Indibacter alkaliphilus Strain LW1T, Isolated from Lonar Lake, a Haloalkaline Lake in the Buldana District of Maharashtra, India.</title>
        <authorList>
            <person name="Singh A."/>
            <person name="Kumar Jangir P."/>
            <person name="Sharma R."/>
            <person name="Singh A."/>
            <person name="Kumar Pinnaka A."/>
            <person name="Shivaji S."/>
        </authorList>
    </citation>
    <scope>NUCLEOTIDE SEQUENCE [LARGE SCALE GENOMIC DNA]</scope>
    <source>
        <strain evidence="2">CCUG 57479 / KCTC 22604 / LW1</strain>
    </source>
</reference>
<evidence type="ECO:0000313" key="1">
    <source>
        <dbReference type="EMBL" id="EOZ93776.1"/>
    </source>
</evidence>
<comment type="caution">
    <text evidence="1">The sequence shown here is derived from an EMBL/GenBank/DDBJ whole genome shotgun (WGS) entry which is preliminary data.</text>
</comment>
<sequence>MEGGMNFPVRTGGQRRPSAWIEPVPIFFGNSKFLIFWLLFHQSLSRKSGEKVAL</sequence>
<dbReference type="AlphaFoldDB" id="S2DP79"/>
<name>S2DP79_INDAL</name>
<dbReference type="EMBL" id="ALWO02000045">
    <property type="protein sequence ID" value="EOZ93776.1"/>
    <property type="molecule type" value="Genomic_DNA"/>
</dbReference>
<accession>S2DP79</accession>